<comment type="catalytic activity">
    <reaction evidence="6 7">
        <text>N(6)-[(R)-S(8)-aminomethyldihydrolipoyl]-L-lysyl-[protein] + (6S)-5,6,7,8-tetrahydrofolate = N(6)-[(R)-dihydrolipoyl]-L-lysyl-[protein] + (6R)-5,10-methylene-5,6,7,8-tetrahydrofolate + NH4(+)</text>
        <dbReference type="Rhea" id="RHEA:16945"/>
        <dbReference type="Rhea" id="RHEA-COMP:10475"/>
        <dbReference type="Rhea" id="RHEA-COMP:10492"/>
        <dbReference type="ChEBI" id="CHEBI:15636"/>
        <dbReference type="ChEBI" id="CHEBI:28938"/>
        <dbReference type="ChEBI" id="CHEBI:57453"/>
        <dbReference type="ChEBI" id="CHEBI:83100"/>
        <dbReference type="ChEBI" id="CHEBI:83143"/>
        <dbReference type="EC" id="2.1.2.10"/>
    </reaction>
</comment>
<accession>A0A8J7P7S6</accession>
<evidence type="ECO:0000259" key="10">
    <source>
        <dbReference type="Pfam" id="PF08669"/>
    </source>
</evidence>
<keyword evidence="3 7" id="KW-0032">Aminotransferase</keyword>
<dbReference type="InterPro" id="IPR022903">
    <property type="entry name" value="GcvT_bac"/>
</dbReference>
<dbReference type="FunFam" id="3.30.70.1400:FF:000001">
    <property type="entry name" value="Aminomethyltransferase"/>
    <property type="match status" value="1"/>
</dbReference>
<dbReference type="InterPro" id="IPR006223">
    <property type="entry name" value="GcvT"/>
</dbReference>
<dbReference type="EMBL" id="JAFLCK010000010">
    <property type="protein sequence ID" value="MBN8660484.1"/>
    <property type="molecule type" value="Genomic_DNA"/>
</dbReference>
<dbReference type="NCBIfam" id="NF001567">
    <property type="entry name" value="PRK00389.1"/>
    <property type="match status" value="1"/>
</dbReference>
<evidence type="ECO:0000256" key="6">
    <source>
        <dbReference type="ARBA" id="ARBA00047665"/>
    </source>
</evidence>
<dbReference type="Pfam" id="PF08669">
    <property type="entry name" value="GCV_T_C"/>
    <property type="match status" value="1"/>
</dbReference>
<evidence type="ECO:0000256" key="4">
    <source>
        <dbReference type="ARBA" id="ARBA00022679"/>
    </source>
</evidence>
<dbReference type="SUPFAM" id="SSF103025">
    <property type="entry name" value="Folate-binding domain"/>
    <property type="match status" value="1"/>
</dbReference>
<evidence type="ECO:0000313" key="12">
    <source>
        <dbReference type="Proteomes" id="UP000664277"/>
    </source>
</evidence>
<dbReference type="PIRSF" id="PIRSF006487">
    <property type="entry name" value="GcvT"/>
    <property type="match status" value="1"/>
</dbReference>
<dbReference type="InterPro" id="IPR006222">
    <property type="entry name" value="GCVT_N"/>
</dbReference>
<dbReference type="FunFam" id="4.10.1250.10:FF:000001">
    <property type="entry name" value="Aminomethyltransferase"/>
    <property type="match status" value="1"/>
</dbReference>
<gene>
    <name evidence="7 11" type="primary">gcvT</name>
    <name evidence="11" type="ORF">J0M35_08995</name>
</gene>
<name>A0A8J7P7S6_9BACT</name>
<dbReference type="PANTHER" id="PTHR43757:SF2">
    <property type="entry name" value="AMINOMETHYLTRANSFERASE, MITOCHONDRIAL"/>
    <property type="match status" value="1"/>
</dbReference>
<keyword evidence="4 7" id="KW-0808">Transferase</keyword>
<dbReference type="Proteomes" id="UP000664277">
    <property type="component" value="Unassembled WGS sequence"/>
</dbReference>
<organism evidence="11 12">
    <name type="scientific">Candidatus Obscuribacter phosphatis</name>
    <dbReference type="NCBI Taxonomy" id="1906157"/>
    <lineage>
        <taxon>Bacteria</taxon>
        <taxon>Bacillati</taxon>
        <taxon>Candidatus Melainabacteria</taxon>
        <taxon>Candidatus Obscuribacterales</taxon>
        <taxon>Candidatus Obscuribacteraceae</taxon>
        <taxon>Candidatus Obscuribacter</taxon>
    </lineage>
</organism>
<dbReference type="InterPro" id="IPR027266">
    <property type="entry name" value="TrmE/GcvT-like"/>
</dbReference>
<dbReference type="Gene3D" id="4.10.1250.10">
    <property type="entry name" value="Aminomethyltransferase fragment"/>
    <property type="match status" value="1"/>
</dbReference>
<comment type="caution">
    <text evidence="11">The sequence shown here is derived from an EMBL/GenBank/DDBJ whole genome shotgun (WGS) entry which is preliminary data.</text>
</comment>
<evidence type="ECO:0000256" key="2">
    <source>
        <dbReference type="ARBA" id="ARBA00012616"/>
    </source>
</evidence>
<dbReference type="GO" id="GO:0004047">
    <property type="term" value="F:aminomethyltransferase activity"/>
    <property type="evidence" value="ECO:0007669"/>
    <property type="project" value="UniProtKB-UniRule"/>
</dbReference>
<dbReference type="Pfam" id="PF01571">
    <property type="entry name" value="GCV_T"/>
    <property type="match status" value="1"/>
</dbReference>
<dbReference type="InterPro" id="IPR029043">
    <property type="entry name" value="GcvT/YgfZ_C"/>
</dbReference>
<dbReference type="EC" id="2.1.2.10" evidence="2 7"/>
<feature type="binding site" evidence="8">
    <location>
        <position position="200"/>
    </location>
    <ligand>
        <name>substrate</name>
    </ligand>
</feature>
<evidence type="ECO:0000256" key="5">
    <source>
        <dbReference type="ARBA" id="ARBA00031395"/>
    </source>
</evidence>
<dbReference type="Gene3D" id="3.30.1360.120">
    <property type="entry name" value="Probable tRNA modification gtpase trme, domain 1"/>
    <property type="match status" value="1"/>
</dbReference>
<dbReference type="GO" id="GO:0005829">
    <property type="term" value="C:cytosol"/>
    <property type="evidence" value="ECO:0007669"/>
    <property type="project" value="TreeGrafter"/>
</dbReference>
<comment type="subunit">
    <text evidence="7">The glycine cleavage system is composed of four proteins: P, T, L and H.</text>
</comment>
<dbReference type="InterPro" id="IPR013977">
    <property type="entry name" value="GcvT_C"/>
</dbReference>
<evidence type="ECO:0000256" key="3">
    <source>
        <dbReference type="ARBA" id="ARBA00022576"/>
    </source>
</evidence>
<dbReference type="SUPFAM" id="SSF101790">
    <property type="entry name" value="Aminomethyltransferase beta-barrel domain"/>
    <property type="match status" value="1"/>
</dbReference>
<feature type="domain" description="Aminomethyltransferase C-terminal" evidence="10">
    <location>
        <begin position="286"/>
        <end position="364"/>
    </location>
</feature>
<comment type="function">
    <text evidence="7">The glycine cleavage system catalyzes the degradation of glycine.</text>
</comment>
<dbReference type="InterPro" id="IPR028896">
    <property type="entry name" value="GcvT/YgfZ/DmdA"/>
</dbReference>
<dbReference type="GO" id="GO:0008483">
    <property type="term" value="F:transaminase activity"/>
    <property type="evidence" value="ECO:0007669"/>
    <property type="project" value="UniProtKB-KW"/>
</dbReference>
<evidence type="ECO:0000313" key="11">
    <source>
        <dbReference type="EMBL" id="MBN8660484.1"/>
    </source>
</evidence>
<dbReference type="HAMAP" id="MF_00259">
    <property type="entry name" value="GcvT"/>
    <property type="match status" value="1"/>
</dbReference>
<reference evidence="11" key="1">
    <citation type="submission" date="2021-02" db="EMBL/GenBank/DDBJ databases">
        <title>Genome-Resolved Metagenomics of a Microbial Community Performing Photosynthetic Biological Nutrient Removal.</title>
        <authorList>
            <person name="Mcdaniel E.A."/>
        </authorList>
    </citation>
    <scope>NUCLEOTIDE SEQUENCE</scope>
    <source>
        <strain evidence="11">UWPOB_OBS1</strain>
    </source>
</reference>
<evidence type="ECO:0000256" key="7">
    <source>
        <dbReference type="HAMAP-Rule" id="MF_00259"/>
    </source>
</evidence>
<sequence length="367" mass="40072">MSTTTLRETPLASAHRKLNARMVDFAGWNMPVQYKSIVTEHMATREKVGLFDVSHMGEFLVTGERAADFVQYVIANDVNRLTVPDRALYSQLCYENGGTVDDLIVYRRKDNFMLVVNASNIDKDFAWLKSHASQFGVSLTNLSDDLGLLALQGPQAVPLLAELAGGFVAELPSFGYGEAIIDGVKISFGRTGYTGEDGFEIFVDAAKVEWLWNTLLEKGASRGIEPCGLGARDTLRLEAGLPLYGHELEKDISPIESGLGWSVKPDKGDFIGRDVLAKQKAGEISRQIVCLKAEGKALPRQGYAVFSGDKEVGAVTSGSQGIFVGYPIAFAMVSKELTKVGTELSIAIRDTKVPAKVVARPWYKRKK</sequence>
<evidence type="ECO:0000256" key="1">
    <source>
        <dbReference type="ARBA" id="ARBA00008609"/>
    </source>
</evidence>
<dbReference type="AlphaFoldDB" id="A0A8J7P7S6"/>
<evidence type="ECO:0000259" key="9">
    <source>
        <dbReference type="Pfam" id="PF01571"/>
    </source>
</evidence>
<dbReference type="GO" id="GO:0005960">
    <property type="term" value="C:glycine cleavage complex"/>
    <property type="evidence" value="ECO:0007669"/>
    <property type="project" value="InterPro"/>
</dbReference>
<comment type="similarity">
    <text evidence="1 7">Belongs to the GcvT family.</text>
</comment>
<dbReference type="PANTHER" id="PTHR43757">
    <property type="entry name" value="AMINOMETHYLTRANSFERASE"/>
    <property type="match status" value="1"/>
</dbReference>
<protein>
    <recommendedName>
        <fullName evidence="2 7">Aminomethyltransferase</fullName>
        <ecNumber evidence="2 7">2.1.2.10</ecNumber>
    </recommendedName>
    <alternativeName>
        <fullName evidence="5 7">Glycine cleavage system T protein</fullName>
    </alternativeName>
</protein>
<dbReference type="Gene3D" id="2.40.30.110">
    <property type="entry name" value="Aminomethyltransferase beta-barrel domains"/>
    <property type="match status" value="1"/>
</dbReference>
<dbReference type="Gene3D" id="3.30.70.1400">
    <property type="entry name" value="Aminomethyltransferase beta-barrel domains"/>
    <property type="match status" value="1"/>
</dbReference>
<dbReference type="NCBIfam" id="TIGR00528">
    <property type="entry name" value="gcvT"/>
    <property type="match status" value="1"/>
</dbReference>
<feature type="domain" description="GCVT N-terminal" evidence="9">
    <location>
        <begin position="13"/>
        <end position="267"/>
    </location>
</feature>
<dbReference type="GO" id="GO:0019464">
    <property type="term" value="P:glycine decarboxylation via glycine cleavage system"/>
    <property type="evidence" value="ECO:0007669"/>
    <property type="project" value="UniProtKB-UniRule"/>
</dbReference>
<proteinExistence type="inferred from homology"/>
<evidence type="ECO:0000256" key="8">
    <source>
        <dbReference type="PIRSR" id="PIRSR006487-1"/>
    </source>
</evidence>